<dbReference type="EMBL" id="AGWN01000001">
    <property type="protein sequence ID" value="EPD31487.1"/>
    <property type="molecule type" value="Genomic_DNA"/>
</dbReference>
<comment type="caution">
    <text evidence="1">The sequence shown here is derived from an EMBL/GenBank/DDBJ whole genome shotgun (WGS) entry which is preliminary data.</text>
</comment>
<organism evidence="1 2">
    <name type="scientific">Gleimia europaea ACS-120-V-Col10b</name>
    <dbReference type="NCBI Taxonomy" id="883069"/>
    <lineage>
        <taxon>Bacteria</taxon>
        <taxon>Bacillati</taxon>
        <taxon>Actinomycetota</taxon>
        <taxon>Actinomycetes</taxon>
        <taxon>Actinomycetales</taxon>
        <taxon>Actinomycetaceae</taxon>
        <taxon>Gleimia</taxon>
    </lineage>
</organism>
<sequence>MSVSWPVWARGVEGLTPAQSLVLLELARLADARDWTKRELNAAGFFDVVKLPRVKKIDTQTHRASSPELG</sequence>
<accession>A0A9W5RFK3</accession>
<evidence type="ECO:0000313" key="1">
    <source>
        <dbReference type="EMBL" id="EPD31487.1"/>
    </source>
</evidence>
<dbReference type="OrthoDB" id="3261057at2"/>
<name>A0A9W5RFK3_9ACTO</name>
<proteinExistence type="predicted"/>
<gene>
    <name evidence="1" type="ORF">HMPREF9238_01263</name>
</gene>
<dbReference type="Proteomes" id="UP000014387">
    <property type="component" value="Unassembled WGS sequence"/>
</dbReference>
<reference evidence="1 2" key="1">
    <citation type="submission" date="2013-05" db="EMBL/GenBank/DDBJ databases">
        <title>The Genome Sequence of Actinomyces europaeus ACS-120-V-COL10B.</title>
        <authorList>
            <consortium name="The Broad Institute Genomics Platform"/>
            <person name="Earl A."/>
            <person name="Ward D."/>
            <person name="Feldgarden M."/>
            <person name="Gevers D."/>
            <person name="Saerens B."/>
            <person name="Vaneechoutte M."/>
            <person name="Walker B."/>
            <person name="Young S."/>
            <person name="Zeng Q."/>
            <person name="Gargeya S."/>
            <person name="Fitzgerald M."/>
            <person name="Haas B."/>
            <person name="Abouelleil A."/>
            <person name="Allen A.W."/>
            <person name="Alvarado L."/>
            <person name="Arachchi H.M."/>
            <person name="Berlin A.M."/>
            <person name="Chapman S.B."/>
            <person name="Gainer-Dewar J."/>
            <person name="Goldberg J."/>
            <person name="Griggs A."/>
            <person name="Gujja S."/>
            <person name="Hansen M."/>
            <person name="Howarth C."/>
            <person name="Imamovic A."/>
            <person name="Ireland A."/>
            <person name="Larimer J."/>
            <person name="McCowan C."/>
            <person name="Murphy C."/>
            <person name="Pearson M."/>
            <person name="Poon T.W."/>
            <person name="Priest M."/>
            <person name="Roberts A."/>
            <person name="Saif S."/>
            <person name="Shea T."/>
            <person name="Sisk P."/>
            <person name="Sykes S."/>
            <person name="Wortman J."/>
            <person name="Nusbaum C."/>
            <person name="Birren B."/>
        </authorList>
    </citation>
    <scope>NUCLEOTIDE SEQUENCE [LARGE SCALE GENOMIC DNA]</scope>
    <source>
        <strain evidence="1 2">ACS-120-V-Col10b</strain>
    </source>
</reference>
<dbReference type="AlphaFoldDB" id="A0A9W5RFK3"/>
<dbReference type="RefSeq" id="WP_016444597.1">
    <property type="nucleotide sequence ID" value="NZ_KE150266.1"/>
</dbReference>
<protein>
    <submittedName>
        <fullName evidence="1">Uncharacterized protein</fullName>
    </submittedName>
</protein>
<evidence type="ECO:0000313" key="2">
    <source>
        <dbReference type="Proteomes" id="UP000014387"/>
    </source>
</evidence>
<keyword evidence="2" id="KW-1185">Reference proteome</keyword>